<dbReference type="AlphaFoldDB" id="A0A6M0IF08"/>
<accession>A0A6M0IF08</accession>
<name>A0A6M0IF08_9BACT</name>
<dbReference type="Proteomes" id="UP000477386">
    <property type="component" value="Unassembled WGS sequence"/>
</dbReference>
<dbReference type="EMBL" id="JAAGNZ010000001">
    <property type="protein sequence ID" value="NEU65911.1"/>
    <property type="molecule type" value="Genomic_DNA"/>
</dbReference>
<dbReference type="RefSeq" id="WP_164035206.1">
    <property type="nucleotide sequence ID" value="NZ_JAAGNZ010000001.1"/>
</dbReference>
<keyword evidence="1" id="KW-0732">Signal</keyword>
<protein>
    <recommendedName>
        <fullName evidence="4">T9SS type A sorting domain-containing protein</fullName>
    </recommendedName>
</protein>
<reference evidence="2 3" key="1">
    <citation type="submission" date="2020-02" db="EMBL/GenBank/DDBJ databases">
        <title>Draft genome sequence of two Spirosoma agri KCTC 52727 and Spirosoma terrae KCTC 52035.</title>
        <authorList>
            <person name="Rojas J."/>
            <person name="Ambika Manirajan B."/>
            <person name="Ratering S."/>
            <person name="Suarez C."/>
            <person name="Schnell S."/>
        </authorList>
    </citation>
    <scope>NUCLEOTIDE SEQUENCE [LARGE SCALE GENOMIC DNA]</scope>
    <source>
        <strain evidence="2 3">KCTC 52727</strain>
    </source>
</reference>
<sequence>MKSSIKFIATAFVLVLSVSLSSFGLNTGDQPEKKAFAIAMFPAKKVSNVWLCLEKYKADDKINVELVNEKGEVMFNETLPTKGNQRNAYRQQFDLSEIGDGNYTFRISNGSQIEERTFKLATPAIEQHQPTRLISMN</sequence>
<evidence type="ECO:0000313" key="2">
    <source>
        <dbReference type="EMBL" id="NEU65911.1"/>
    </source>
</evidence>
<organism evidence="2 3">
    <name type="scientific">Spirosoma agri</name>
    <dbReference type="NCBI Taxonomy" id="1987381"/>
    <lineage>
        <taxon>Bacteria</taxon>
        <taxon>Pseudomonadati</taxon>
        <taxon>Bacteroidota</taxon>
        <taxon>Cytophagia</taxon>
        <taxon>Cytophagales</taxon>
        <taxon>Cytophagaceae</taxon>
        <taxon>Spirosoma</taxon>
    </lineage>
</organism>
<feature type="chain" id="PRO_5026927634" description="T9SS type A sorting domain-containing protein" evidence="1">
    <location>
        <begin position="25"/>
        <end position="137"/>
    </location>
</feature>
<keyword evidence="3" id="KW-1185">Reference proteome</keyword>
<proteinExistence type="predicted"/>
<evidence type="ECO:0008006" key="4">
    <source>
        <dbReference type="Google" id="ProtNLM"/>
    </source>
</evidence>
<feature type="signal peptide" evidence="1">
    <location>
        <begin position="1"/>
        <end position="24"/>
    </location>
</feature>
<evidence type="ECO:0000256" key="1">
    <source>
        <dbReference type="SAM" id="SignalP"/>
    </source>
</evidence>
<comment type="caution">
    <text evidence="2">The sequence shown here is derived from an EMBL/GenBank/DDBJ whole genome shotgun (WGS) entry which is preliminary data.</text>
</comment>
<evidence type="ECO:0000313" key="3">
    <source>
        <dbReference type="Proteomes" id="UP000477386"/>
    </source>
</evidence>
<gene>
    <name evidence="2" type="ORF">GK091_03390</name>
</gene>